<evidence type="ECO:0000313" key="2">
    <source>
        <dbReference type="EMBL" id="KKR87136.1"/>
    </source>
</evidence>
<dbReference type="EMBL" id="LCAH01000005">
    <property type="protein sequence ID" value="KKR87136.1"/>
    <property type="molecule type" value="Genomic_DNA"/>
</dbReference>
<accession>A0A0G0UI21</accession>
<evidence type="ECO:0000256" key="1">
    <source>
        <dbReference type="SAM" id="MobiDB-lite"/>
    </source>
</evidence>
<gene>
    <name evidence="2" type="ORF">UU35_C0005G0010</name>
</gene>
<sequence length="324" mass="37223">MRFENRKAIFVFKTKCYKYLTNYKKNNTILPSSLKFLTTELGEEMFVLSVKKLSGKVVVSGNATISVKETKDGKVYFCEEPFAIIDFDQTTGDAMILAQGVRQGPDVIDQAIGLLRQHGIKVNFEKPTEIARVYRHGIREGNRPWDILNWLVQIGCILHDVRLSPGFGVPRKFGDGQYTFDFCLDLAGGNSEEYGMLDLSDWGNVYLTPDGPFVWEGRNQRVGYNDSWDDNWERGMFVSTSALFHYQTEDDKFGANPRNEEERVIRYLHGFLLQPSYQDDSVQTESNEQDDRFETDGGEWKENEKVEGSYDESDDLPRFTPMGR</sequence>
<feature type="region of interest" description="Disordered" evidence="1">
    <location>
        <begin position="278"/>
        <end position="324"/>
    </location>
</feature>
<comment type="caution">
    <text evidence="2">The sequence shown here is derived from an EMBL/GenBank/DDBJ whole genome shotgun (WGS) entry which is preliminary data.</text>
</comment>
<organism evidence="2 3">
    <name type="scientific">Candidatus Uhrbacteria bacterium GW2011_GWC2_41_11</name>
    <dbReference type="NCBI Taxonomy" id="1618985"/>
    <lineage>
        <taxon>Bacteria</taxon>
        <taxon>Candidatus Uhriibacteriota</taxon>
    </lineage>
</organism>
<dbReference type="Proteomes" id="UP000034616">
    <property type="component" value="Unassembled WGS sequence"/>
</dbReference>
<evidence type="ECO:0000313" key="3">
    <source>
        <dbReference type="Proteomes" id="UP000034616"/>
    </source>
</evidence>
<proteinExistence type="predicted"/>
<feature type="compositionally biased region" description="Basic and acidic residues" evidence="1">
    <location>
        <begin position="289"/>
        <end position="308"/>
    </location>
</feature>
<name>A0A0G0UI21_9BACT</name>
<protein>
    <submittedName>
        <fullName evidence="2">Uncharacterized protein</fullName>
    </submittedName>
</protein>
<reference evidence="2 3" key="1">
    <citation type="journal article" date="2015" name="Nature">
        <title>rRNA introns, odd ribosomes, and small enigmatic genomes across a large radiation of phyla.</title>
        <authorList>
            <person name="Brown C.T."/>
            <person name="Hug L.A."/>
            <person name="Thomas B.C."/>
            <person name="Sharon I."/>
            <person name="Castelle C.J."/>
            <person name="Singh A."/>
            <person name="Wilkins M.J."/>
            <person name="Williams K.H."/>
            <person name="Banfield J.F."/>
        </authorList>
    </citation>
    <scope>NUCLEOTIDE SEQUENCE [LARGE SCALE GENOMIC DNA]</scope>
</reference>
<dbReference type="AlphaFoldDB" id="A0A0G0UI21"/>